<organism evidence="1">
    <name type="scientific">Fusarium oxysporum f. sp. conglutinans race 2 54008</name>
    <dbReference type="NCBI Taxonomy" id="1089457"/>
    <lineage>
        <taxon>Eukaryota</taxon>
        <taxon>Fungi</taxon>
        <taxon>Dikarya</taxon>
        <taxon>Ascomycota</taxon>
        <taxon>Pezizomycotina</taxon>
        <taxon>Sordariomycetes</taxon>
        <taxon>Hypocreomycetidae</taxon>
        <taxon>Hypocreales</taxon>
        <taxon>Nectriaceae</taxon>
        <taxon>Fusarium</taxon>
        <taxon>Fusarium oxysporum species complex</taxon>
    </lineage>
</organism>
<reference evidence="1" key="2">
    <citation type="submission" date="2014-03" db="EMBL/GenBank/DDBJ databases">
        <title>The Genome Annotation of Fusarium oxysporum PHW808.</title>
        <authorList>
            <consortium name="The Broad Institute Genomics Platform"/>
            <person name="Ma L.-J."/>
            <person name="Corby-Kistler H."/>
            <person name="Broz K."/>
            <person name="Gale L.R."/>
            <person name="Jonkers W."/>
            <person name="O'Donnell K."/>
            <person name="Ploetz R."/>
            <person name="Steinberg C."/>
            <person name="Schwartz D.C."/>
            <person name="VanEtten H."/>
            <person name="Zhou S."/>
            <person name="Young S.K."/>
            <person name="Zeng Q."/>
            <person name="Gargeya S."/>
            <person name="Fitzgerald M."/>
            <person name="Abouelleil A."/>
            <person name="Alvarado L."/>
            <person name="Chapman S.B."/>
            <person name="Gainer-Dewar J."/>
            <person name="Goldberg J."/>
            <person name="Griggs A."/>
            <person name="Gujja S."/>
            <person name="Hansen M."/>
            <person name="Howarth C."/>
            <person name="Imamovic A."/>
            <person name="Ireland A."/>
            <person name="Larimer J."/>
            <person name="McCowan C."/>
            <person name="Murphy C."/>
            <person name="Pearson M."/>
            <person name="Poon T.W."/>
            <person name="Priest M."/>
            <person name="Roberts A."/>
            <person name="Saif S."/>
            <person name="Shea T."/>
            <person name="Sykes S."/>
            <person name="Wortman J."/>
            <person name="Nusbaum C."/>
            <person name="Birren B."/>
        </authorList>
    </citation>
    <scope>NUCLEOTIDE SEQUENCE</scope>
    <source>
        <strain evidence="1">54008</strain>
    </source>
</reference>
<name>X0HB30_FUSOX</name>
<proteinExistence type="predicted"/>
<dbReference type="Proteomes" id="UP000030676">
    <property type="component" value="Unassembled WGS sequence"/>
</dbReference>
<reference evidence="1" key="1">
    <citation type="submission" date="2011-11" db="EMBL/GenBank/DDBJ databases">
        <title>The Genome Sequence of Fusarium oxysporum PHW808.</title>
        <authorList>
            <consortium name="The Broad Institute Genome Sequencing Platform"/>
            <person name="Ma L.-J."/>
            <person name="Gale L.R."/>
            <person name="Schwartz D.C."/>
            <person name="Zhou S."/>
            <person name="Corby-Kistler H."/>
            <person name="Young S.K."/>
            <person name="Zeng Q."/>
            <person name="Gargeya S."/>
            <person name="Fitzgerald M."/>
            <person name="Haas B."/>
            <person name="Abouelleil A."/>
            <person name="Alvarado L."/>
            <person name="Arachchi H.M."/>
            <person name="Berlin A."/>
            <person name="Brown A."/>
            <person name="Chapman S.B."/>
            <person name="Chen Z."/>
            <person name="Dunbar C."/>
            <person name="Freedman E."/>
            <person name="Gearin G."/>
            <person name="Goldberg J."/>
            <person name="Griggs A."/>
            <person name="Gujja S."/>
            <person name="Heiman D."/>
            <person name="Howarth C."/>
            <person name="Larson L."/>
            <person name="Lui A."/>
            <person name="MacDonald P.J.P."/>
            <person name="Montmayeur A."/>
            <person name="Murphy C."/>
            <person name="Neiman D."/>
            <person name="Pearson M."/>
            <person name="Priest M."/>
            <person name="Roberts A."/>
            <person name="Saif S."/>
            <person name="Shea T."/>
            <person name="Shenoy N."/>
            <person name="Sisk P."/>
            <person name="Stolte C."/>
            <person name="Sykes S."/>
            <person name="Wortman J."/>
            <person name="Nusbaum C."/>
            <person name="Birren B."/>
        </authorList>
    </citation>
    <scope>NUCLEOTIDE SEQUENCE [LARGE SCALE GENOMIC DNA]</scope>
    <source>
        <strain evidence="1">54008</strain>
    </source>
</reference>
<sequence>MRREWSISTSRLVLRVRPLAECHSWFCYTSFPLPLSAGNGFSYL</sequence>
<protein>
    <submittedName>
        <fullName evidence="1">Uncharacterized protein</fullName>
    </submittedName>
</protein>
<dbReference type="EMBL" id="KK033273">
    <property type="protein sequence ID" value="EXL69060.1"/>
    <property type="molecule type" value="Genomic_DNA"/>
</dbReference>
<accession>X0HB30</accession>
<dbReference type="AlphaFoldDB" id="X0HB30"/>
<gene>
    <name evidence="1" type="ORF">FOPG_14931</name>
</gene>
<dbReference type="HOGENOM" id="CLU_3224645_0_0_1"/>
<evidence type="ECO:0000313" key="1">
    <source>
        <dbReference type="EMBL" id="EXL69060.1"/>
    </source>
</evidence>